<dbReference type="PROSITE" id="PS50847">
    <property type="entry name" value="GRAM_POS_ANCHORING"/>
    <property type="match status" value="1"/>
</dbReference>
<protein>
    <submittedName>
        <fullName evidence="8">LPXTG cell wall anchor domain-containing protein</fullName>
    </submittedName>
</protein>
<keyword evidence="6" id="KW-0472">Membrane</keyword>
<keyword evidence="3" id="KW-0732">Signal</keyword>
<feature type="compositionally biased region" description="Polar residues" evidence="5">
    <location>
        <begin position="14"/>
        <end position="28"/>
    </location>
</feature>
<organism evidence="8 9">
    <name type="scientific">Lactobacillus mulieris</name>
    <dbReference type="NCBI Taxonomy" id="2508708"/>
    <lineage>
        <taxon>Bacteria</taxon>
        <taxon>Bacillati</taxon>
        <taxon>Bacillota</taxon>
        <taxon>Bacilli</taxon>
        <taxon>Lactobacillales</taxon>
        <taxon>Lactobacillaceae</taxon>
        <taxon>Lactobacillus</taxon>
    </lineage>
</organism>
<evidence type="ECO:0000259" key="7">
    <source>
        <dbReference type="PROSITE" id="PS50847"/>
    </source>
</evidence>
<evidence type="ECO:0000256" key="6">
    <source>
        <dbReference type="SAM" id="Phobius"/>
    </source>
</evidence>
<dbReference type="NCBIfam" id="TIGR01167">
    <property type="entry name" value="LPXTG_anchor"/>
    <property type="match status" value="1"/>
</dbReference>
<feature type="compositionally biased region" description="Low complexity" evidence="5">
    <location>
        <begin position="38"/>
        <end position="47"/>
    </location>
</feature>
<feature type="region of interest" description="Disordered" evidence="5">
    <location>
        <begin position="1"/>
        <end position="50"/>
    </location>
</feature>
<comment type="caution">
    <text evidence="8">The sequence shown here is derived from an EMBL/GenBank/DDBJ whole genome shotgun (WGS) entry which is preliminary data.</text>
</comment>
<dbReference type="RefSeq" id="WP_269255126.1">
    <property type="nucleotide sequence ID" value="NZ_JAKHFJ010000016.1"/>
</dbReference>
<proteinExistence type="predicted"/>
<keyword evidence="9" id="KW-1185">Reference proteome</keyword>
<feature type="transmembrane region" description="Helical" evidence="6">
    <location>
        <begin position="87"/>
        <end position="105"/>
    </location>
</feature>
<keyword evidence="6" id="KW-1133">Transmembrane helix</keyword>
<keyword evidence="2" id="KW-0964">Secreted</keyword>
<evidence type="ECO:0000256" key="4">
    <source>
        <dbReference type="ARBA" id="ARBA00023088"/>
    </source>
</evidence>
<sequence length="110" mass="11955">TSVKTESGKDVESTETPTPSKDTSTVTKEFSDESRHQSVNVSEVSESTTPKAVVVTNKPMVNIIKPSVSRVESHYGNNLPQTGNSTSIFTIMGSMIASLGTWFAFKRKKD</sequence>
<dbReference type="Proteomes" id="UP001211420">
    <property type="component" value="Unassembled WGS sequence"/>
</dbReference>
<accession>A0ABT4K3R1</accession>
<keyword evidence="6" id="KW-0812">Transmembrane</keyword>
<evidence type="ECO:0000313" key="9">
    <source>
        <dbReference type="Proteomes" id="UP001211420"/>
    </source>
</evidence>
<name>A0ABT4K3R1_9LACO</name>
<dbReference type="InterPro" id="IPR019931">
    <property type="entry name" value="LPXTG_anchor"/>
</dbReference>
<evidence type="ECO:0000256" key="5">
    <source>
        <dbReference type="SAM" id="MobiDB-lite"/>
    </source>
</evidence>
<feature type="domain" description="Gram-positive cocci surface proteins LPxTG" evidence="7">
    <location>
        <begin position="79"/>
        <end position="110"/>
    </location>
</feature>
<evidence type="ECO:0000256" key="2">
    <source>
        <dbReference type="ARBA" id="ARBA00022525"/>
    </source>
</evidence>
<evidence type="ECO:0000313" key="8">
    <source>
        <dbReference type="EMBL" id="MCZ3622774.1"/>
    </source>
</evidence>
<dbReference type="EMBL" id="JAKHPW010000014">
    <property type="protein sequence ID" value="MCZ3622774.1"/>
    <property type="molecule type" value="Genomic_DNA"/>
</dbReference>
<gene>
    <name evidence="8" type="ORF">L2772_07930</name>
</gene>
<feature type="non-terminal residue" evidence="8">
    <location>
        <position position="1"/>
    </location>
</feature>
<evidence type="ECO:0000256" key="3">
    <source>
        <dbReference type="ARBA" id="ARBA00022729"/>
    </source>
</evidence>
<reference evidence="8 9" key="1">
    <citation type="submission" date="2022-01" db="EMBL/GenBank/DDBJ databases">
        <title>VMRC isolate genome collection.</title>
        <authorList>
            <person name="France M."/>
            <person name="Rutt L."/>
            <person name="Humphrys M."/>
            <person name="Ravel J."/>
        </authorList>
    </citation>
    <scope>NUCLEOTIDE SEQUENCE [LARGE SCALE GENOMIC DNA]</scope>
    <source>
        <strain evidence="8 9">C0172B4</strain>
    </source>
</reference>
<keyword evidence="4" id="KW-0572">Peptidoglycan-anchor</keyword>
<feature type="compositionally biased region" description="Basic and acidic residues" evidence="5">
    <location>
        <begin position="1"/>
        <end position="12"/>
    </location>
</feature>
<evidence type="ECO:0000256" key="1">
    <source>
        <dbReference type="ARBA" id="ARBA00022512"/>
    </source>
</evidence>
<dbReference type="Pfam" id="PF00746">
    <property type="entry name" value="Gram_pos_anchor"/>
    <property type="match status" value="1"/>
</dbReference>
<keyword evidence="1" id="KW-0134">Cell wall</keyword>